<sequence length="1163" mass="131736">MCDEVDSSRMNTVRVITVRSASTSSQQDTPSSPSRVSDTGNRNAFNQDSDIDSNEDEISCKDDERSENSWILLWLGYCGPENKKKYTPTYINRNDNIWELVFSERGYVDMLLIVRDLYMKPFPKVDVNSVIGLSTDHLLGDTDLCTALFPCINELVTSHEKIFRVLAGLHLEREDHIIPSLGAYLVQLFDQESLSSLSQLYGHFLYAQKRIRERLQACKNHARIATFFQQVKQNPRSSRKSLEDCYMVIVQRWTKVETLLESIIRNTLNDDKEVANLEISRKAVKSLIKSSETILTEFEYTGKLREFAMRLNVSDTTTGTTMMSLSSNTSSDEMQLLNELNSPNAKLINHGRLYANPMVSGCGLQSSTSYEVEGVALKSCFFMLQKYRTQIDTSYFVEQKCLLFFGEKASFGFYILLHSATALTLFRCATVDELARWETIFNDGFAQWREHMDTFESLSEEFSKARDEIAEKQKRTEGILELLYQLNDKRLTFWKIWEFISSVLINERLAEMEMLTSKTESLSTSTQTNANRSSIKVDITSPPITPNNNNNNAQQITTMDTLKLHTFISNLDTYNDLDQLFDLFHEYFYRLSFALLSGPSSNLSRSASDVDGSKRPQTNLVKKHETFSVHDSVPVANELRSSIDVGRMKSKKRDVHRLSATMASIFRTPSRDKHFTLNNQSSTDHGTNGCGINTTGTYKSIKQRQPLSSSSRTQQQLSGPPLPPRPPPTVLAHLNLTGGSGAGVGANEQLSPTSQLSLNHDSLTDVSNSLIVSDQPSSESLILLGALNHIAGALFPQIQLLRTENVELRSTINKLEIEQSNWKHFRNRDNQLIMRTSSLNTGNGNITHTDHLNNYFMDNTTVKQETEKLRQDYENFTKKSNDWEKEYQKQRSTIEREHNKIAKERELLENERSELEYRQRQYEELRSTLQAQLNIYKKMGLKLTPINSTELQELQASCNANDFNSQLNQSSSSIITNSFDDYLNELSGNNNTETNRVNSGGINDFTKPIHFYSNSDDLTGSRRAITSHSTDVKQSYIYSTDIDHNPKPSLVPSSSTRSDNVPVHLRGSLVNQNNMRGQPSSPRSSDVLSDNNNRSNSSNEISISNINSLTHGIGKSIPSSSSSSLFTDSNPLMKLVDHTKVRTSSSLNKPKKSYRSRSRQKDT</sequence>
<dbReference type="SUPFAM" id="SSF48065">
    <property type="entry name" value="DBL homology domain (DH-domain)"/>
    <property type="match status" value="1"/>
</dbReference>
<evidence type="ECO:0000256" key="1">
    <source>
        <dbReference type="SAM" id="Coils"/>
    </source>
</evidence>
<keyword evidence="1" id="KW-0175">Coiled coil</keyword>
<dbReference type="GO" id="GO:0007186">
    <property type="term" value="P:G protein-coupled receptor signaling pathway"/>
    <property type="evidence" value="ECO:0007669"/>
    <property type="project" value="TreeGrafter"/>
</dbReference>
<feature type="region of interest" description="Disordered" evidence="2">
    <location>
        <begin position="672"/>
        <end position="749"/>
    </location>
</feature>
<dbReference type="PANTHER" id="PTHR45872">
    <property type="entry name" value="RHO GUANINE NUCLEOTIDE EXCHANGE FACTOR 2, ISOFORM D"/>
    <property type="match status" value="1"/>
</dbReference>
<accession>A0AA85BV79</accession>
<protein>
    <recommendedName>
        <fullName evidence="3">DH domain-containing protein</fullName>
    </recommendedName>
</protein>
<feature type="compositionally biased region" description="Low complexity" evidence="2">
    <location>
        <begin position="686"/>
        <end position="718"/>
    </location>
</feature>
<dbReference type="PANTHER" id="PTHR45872:SF2">
    <property type="entry name" value="RHO GUANINE NUCLEOTIDE EXCHANGE FACTOR 2, ISOFORM D"/>
    <property type="match status" value="1"/>
</dbReference>
<dbReference type="Pfam" id="PF00621">
    <property type="entry name" value="RhoGEF"/>
    <property type="match status" value="1"/>
</dbReference>
<evidence type="ECO:0000313" key="5">
    <source>
        <dbReference type="WBParaSite" id="SMTH1_79730.1"/>
    </source>
</evidence>
<feature type="compositionally biased region" description="Low complexity" evidence="2">
    <location>
        <begin position="20"/>
        <end position="34"/>
    </location>
</feature>
<feature type="compositionally biased region" description="Low complexity" evidence="2">
    <location>
        <begin position="1089"/>
        <end position="1101"/>
    </location>
</feature>
<dbReference type="Pfam" id="PF25407">
    <property type="entry name" value="PH_32"/>
    <property type="match status" value="1"/>
</dbReference>
<feature type="compositionally biased region" description="Basic residues" evidence="2">
    <location>
        <begin position="1149"/>
        <end position="1163"/>
    </location>
</feature>
<dbReference type="AlphaFoldDB" id="A0AA85BV79"/>
<proteinExistence type="predicted"/>
<dbReference type="InterPro" id="IPR035899">
    <property type="entry name" value="DBL_dom_sf"/>
</dbReference>
<name>A0AA85BV79_9TREM</name>
<dbReference type="InterPro" id="IPR000219">
    <property type="entry name" value="DH_dom"/>
</dbReference>
<evidence type="ECO:0000259" key="3">
    <source>
        <dbReference type="PROSITE" id="PS50010"/>
    </source>
</evidence>
<dbReference type="InterPro" id="IPR057616">
    <property type="entry name" value="PH_2_platyhelminthes"/>
</dbReference>
<dbReference type="Gene3D" id="1.20.900.10">
    <property type="entry name" value="Dbl homology (DH) domain"/>
    <property type="match status" value="1"/>
</dbReference>
<dbReference type="WBParaSite" id="SMTH1_79730.1">
    <property type="protein sequence ID" value="SMTH1_79730.1"/>
    <property type="gene ID" value="SMTH1_79730"/>
</dbReference>
<dbReference type="Proteomes" id="UP000050791">
    <property type="component" value="Unassembled WGS sequence"/>
</dbReference>
<organism evidence="4 5">
    <name type="scientific">Schistosoma mattheei</name>
    <dbReference type="NCBI Taxonomy" id="31246"/>
    <lineage>
        <taxon>Eukaryota</taxon>
        <taxon>Metazoa</taxon>
        <taxon>Spiralia</taxon>
        <taxon>Lophotrochozoa</taxon>
        <taxon>Platyhelminthes</taxon>
        <taxon>Trematoda</taxon>
        <taxon>Digenea</taxon>
        <taxon>Strigeidida</taxon>
        <taxon>Schistosomatoidea</taxon>
        <taxon>Schistosomatidae</taxon>
        <taxon>Schistosoma</taxon>
    </lineage>
</organism>
<feature type="coiled-coil region" evidence="1">
    <location>
        <begin position="859"/>
        <end position="928"/>
    </location>
</feature>
<feature type="compositionally biased region" description="Polar residues" evidence="2">
    <location>
        <begin position="35"/>
        <end position="47"/>
    </location>
</feature>
<dbReference type="SMART" id="SM00325">
    <property type="entry name" value="RhoGEF"/>
    <property type="match status" value="1"/>
</dbReference>
<reference evidence="5" key="1">
    <citation type="submission" date="2023-11" db="UniProtKB">
        <authorList>
            <consortium name="WormBaseParasite"/>
        </authorList>
    </citation>
    <scope>IDENTIFICATION</scope>
</reference>
<feature type="domain" description="DH" evidence="3">
    <location>
        <begin position="92"/>
        <end position="294"/>
    </location>
</feature>
<feature type="region of interest" description="Disordered" evidence="2">
    <location>
        <begin position="1137"/>
        <end position="1163"/>
    </location>
</feature>
<dbReference type="GO" id="GO:0005085">
    <property type="term" value="F:guanyl-nucleotide exchange factor activity"/>
    <property type="evidence" value="ECO:0007669"/>
    <property type="project" value="InterPro"/>
</dbReference>
<feature type="compositionally biased region" description="Pro residues" evidence="2">
    <location>
        <begin position="720"/>
        <end position="729"/>
    </location>
</feature>
<feature type="compositionally biased region" description="Polar residues" evidence="2">
    <location>
        <begin position="676"/>
        <end position="685"/>
    </location>
</feature>
<evidence type="ECO:0000256" key="2">
    <source>
        <dbReference type="SAM" id="MobiDB-lite"/>
    </source>
</evidence>
<dbReference type="GO" id="GO:0005737">
    <property type="term" value="C:cytoplasm"/>
    <property type="evidence" value="ECO:0007669"/>
    <property type="project" value="TreeGrafter"/>
</dbReference>
<dbReference type="PROSITE" id="PS50010">
    <property type="entry name" value="DH_2"/>
    <property type="match status" value="1"/>
</dbReference>
<evidence type="ECO:0000313" key="4">
    <source>
        <dbReference type="Proteomes" id="UP000050791"/>
    </source>
</evidence>
<feature type="region of interest" description="Disordered" evidence="2">
    <location>
        <begin position="17"/>
        <end position="60"/>
    </location>
</feature>
<feature type="compositionally biased region" description="Polar residues" evidence="2">
    <location>
        <begin position="1069"/>
        <end position="1088"/>
    </location>
</feature>
<feature type="region of interest" description="Disordered" evidence="2">
    <location>
        <begin position="1037"/>
        <end position="1101"/>
    </location>
</feature>
<dbReference type="GO" id="GO:0001664">
    <property type="term" value="F:G protein-coupled receptor binding"/>
    <property type="evidence" value="ECO:0007669"/>
    <property type="project" value="TreeGrafter"/>
</dbReference>